<feature type="domain" description="Alanine racemase N-terminal" evidence="1">
    <location>
        <begin position="33"/>
        <end position="265"/>
    </location>
</feature>
<protein>
    <submittedName>
        <fullName evidence="3">Alanine racemase, N-terminal domain</fullName>
    </submittedName>
</protein>
<evidence type="ECO:0000313" key="3">
    <source>
        <dbReference type="EMBL" id="CUN77581.1"/>
    </source>
</evidence>
<dbReference type="InterPro" id="IPR029066">
    <property type="entry name" value="PLP-binding_barrel"/>
</dbReference>
<evidence type="ECO:0000259" key="2">
    <source>
        <dbReference type="Pfam" id="PF21279"/>
    </source>
</evidence>
<reference evidence="3 4" key="1">
    <citation type="submission" date="2015-09" db="EMBL/GenBank/DDBJ databases">
        <authorList>
            <consortium name="Pathogen Informatics"/>
        </authorList>
    </citation>
    <scope>NUCLEOTIDE SEQUENCE [LARGE SCALE GENOMIC DNA]</scope>
    <source>
        <strain evidence="3 4">2789STDY5834876</strain>
    </source>
</reference>
<dbReference type="SUPFAM" id="SSF51419">
    <property type="entry name" value="PLP-binding barrel"/>
    <property type="match status" value="1"/>
</dbReference>
<dbReference type="Pfam" id="PF21279">
    <property type="entry name" value="YhfX-like_C"/>
    <property type="match status" value="1"/>
</dbReference>
<accession>A0A173ZMY9</accession>
<dbReference type="Gene3D" id="2.40.37.30">
    <property type="match status" value="2"/>
</dbReference>
<name>A0A173ZMY9_9FIRM</name>
<gene>
    <name evidence="3" type="ORF">ERS852491_00470</name>
</gene>
<sequence>MFVDQMLEKNKKLLETAFALQQSGQIMPDSYVIDMDTLLDNARKILDEAKKQNIKLYFMLKQLGRNPYIAEKLVEMGYEGAVVVDFKEAKIMMDAGIPIGNVGHLVQAPNAMLSEIVAYHPEVMTIYSLDKAAQIQKAAKELGVFQGILLRVYNEDDMSYQGQTAGFLLRDLPEIAKTIMDDYPNIEIKGVTSFPCYLYDEEAGDIRPTYNLNTVKEAVEILQKLGIEAEIVNTPSATCVRTLQMMAELGGNCGEPGHGMTGTTPMHAVQGMEETPCVVYVSEISHNFDGNAYCYGGGYYRRSHMKSVLVGKELKSAKKLDVIPPSLESIDYYLGISEECEIGDAAIMAFRFQIFVTRSDVVLIQGIQKGHPKIIGIYDSMGRVKK</sequence>
<dbReference type="OrthoDB" id="3189402at2"/>
<evidence type="ECO:0000313" key="4">
    <source>
        <dbReference type="Proteomes" id="UP000095544"/>
    </source>
</evidence>
<organism evidence="3 4">
    <name type="scientific">Faecalicatena contorta</name>
    <dbReference type="NCBI Taxonomy" id="39482"/>
    <lineage>
        <taxon>Bacteria</taxon>
        <taxon>Bacillati</taxon>
        <taxon>Bacillota</taxon>
        <taxon>Clostridia</taxon>
        <taxon>Lachnospirales</taxon>
        <taxon>Lachnospiraceae</taxon>
        <taxon>Faecalicatena</taxon>
    </lineage>
</organism>
<dbReference type="EMBL" id="CYZU01000003">
    <property type="protein sequence ID" value="CUN77581.1"/>
    <property type="molecule type" value="Genomic_DNA"/>
</dbReference>
<dbReference type="RefSeq" id="WP_055150631.1">
    <property type="nucleotide sequence ID" value="NZ_CYZU01000003.1"/>
</dbReference>
<dbReference type="InterPro" id="IPR048449">
    <property type="entry name" value="YhfX-like_C"/>
</dbReference>
<dbReference type="InterPro" id="IPR001608">
    <property type="entry name" value="Ala_racemase_N"/>
</dbReference>
<dbReference type="Pfam" id="PF01168">
    <property type="entry name" value="Ala_racemase_N"/>
    <property type="match status" value="1"/>
</dbReference>
<proteinExistence type="predicted"/>
<dbReference type="STRING" id="39482.ERS852491_00470"/>
<evidence type="ECO:0000259" key="1">
    <source>
        <dbReference type="Pfam" id="PF01168"/>
    </source>
</evidence>
<dbReference type="CDD" id="cd06811">
    <property type="entry name" value="PLPDE_III_yhfX_like"/>
    <property type="match status" value="1"/>
</dbReference>
<feature type="domain" description="YhfX-like C-terminal" evidence="2">
    <location>
        <begin position="279"/>
        <end position="374"/>
    </location>
</feature>
<dbReference type="Proteomes" id="UP000095544">
    <property type="component" value="Unassembled WGS sequence"/>
</dbReference>
<dbReference type="AlphaFoldDB" id="A0A173ZMY9"/>